<sequence>MSSPLQHMDAHHPLEDDRKFKCNECGRGYRHAGSLTNHRRTHEVGSFLCSICGKENWNASAMKNHLRSHASLRKYSCADCGKCFRLAAQLQTHQTVHLPRRSTQGSECSQQPEHNEDADIGAILTSQTERCSVAPKRPFHCDQCGKSYIHQRSLTNHKKSHQLGEFECTVCFKLCGNMAALYSHQRTHRVRGKMDQSAATGSEPDLFQNQKQETSENFCLLCRVFFPGNREFQEHIRLHRSSPEPDVSLPESGFSPSAAEVLQNFDLSGFDGPDGTDAAVMSASRSAVEEETSPPDPDERPFRCHTCGKSYRHSGSLINHRRSHQVGVFRCAVCRKQYPHLAALRSHLRLHRPRRPTSQPRRPSSQPRRPSSRPPTEQSWICPESLSQQNQTGFGSDQENMAADHTGSETFSTQGLCSQVAMATHMCADCGETFADVAGVKSHSCIQLHQLTPADRPCSLTFDPRDAQSPERTEFNYFEQGCHGNTAGEVEDPDEDDDYQCSVCGISYSSMVALRSHLRGHTRSDGAPQGANPPQPESGEMMICSSCGVSCISYSHLSSHDCAAEQEVKVTEEEELRPGSGGGVGNGGGVERQHRCDQCGRSYRHAGSLLNHKKSHKTGVFRCSVCQKRFYNLLALKNHQRSHFDLKRFACQECGKAFKLQKQLLNHLKKHKQNRARTQDLSDPVQGVRPEGRWRQAAALDGEKRPFSCDQCGRTYRHAGSLANHRKSHQTGEFSCSVCSNVYCNQLALSNHLRIHLAKRLLCQRCGRGFRGPAQLQAHVCAALRPNAAAGRTGLRCRKSFDQQAAPSCEEEERPFRCDLCPRSYRHAGSLLNHKRTHQTGEFSCTICAKRFTNRAALRGHARIHRNRKYVCTACGKAFRRASVLQNHQRLHGPALNFQGQTGLKRQRCLRGQEVTAPPGVQEETEQKCFRCDLCGRSYRHAGSLLNHKKSHAAALHQCSFCLQTFPDAIGLQLHAQIRRQCCSECGKTFCLAAHLQSHMAAHARKPAAAWSERRAVEGSVTHSDPQSEDKSHVCEHCGRAYRHAGSLLNHKNSHKTGRFSCAVCRKEFSNLMALKNHRRIHTEPRRYQCLTCGKAFRVSTQLVCHRRIHTKEKPFGCQRCGKTFSSNSNLRHHQKLHQSAAQPSSAGAFLDVTGRRPSCDVMMSG</sequence>
<dbReference type="FunFam" id="3.30.160.60:FF:000446">
    <property type="entry name" value="Zinc finger protein"/>
    <property type="match status" value="2"/>
</dbReference>
<keyword evidence="3" id="KW-0677">Repeat</keyword>
<feature type="domain" description="C2H2-type" evidence="11">
    <location>
        <begin position="1033"/>
        <end position="1060"/>
    </location>
</feature>
<dbReference type="InterPro" id="IPR013087">
    <property type="entry name" value="Znf_C2H2_type"/>
</dbReference>
<dbReference type="GeneID" id="106907819"/>
<dbReference type="SUPFAM" id="SSF57667">
    <property type="entry name" value="beta-beta-alpha zinc fingers"/>
    <property type="match status" value="13"/>
</dbReference>
<feature type="domain" description="C2H2-type" evidence="11">
    <location>
        <begin position="139"/>
        <end position="161"/>
    </location>
</feature>
<dbReference type="Pfam" id="PF13912">
    <property type="entry name" value="zf-C2H2_6"/>
    <property type="match status" value="2"/>
</dbReference>
<dbReference type="STRING" id="48701.ENSPMEP00000015722"/>
<dbReference type="Pfam" id="PF00096">
    <property type="entry name" value="zf-C2H2"/>
    <property type="match status" value="12"/>
</dbReference>
<feature type="domain" description="C2H2-type" evidence="11">
    <location>
        <begin position="75"/>
        <end position="102"/>
    </location>
</feature>
<feature type="domain" description="C2H2-type" evidence="11">
    <location>
        <begin position="1060"/>
        <end position="1087"/>
    </location>
</feature>
<name>A0A3B3XL38_9TELE</name>
<feature type="domain" description="C2H2-type" evidence="11">
    <location>
        <begin position="499"/>
        <end position="526"/>
    </location>
</feature>
<comment type="subcellular location">
    <subcellularLocation>
        <location evidence="1">Nucleus</location>
    </subcellularLocation>
</comment>
<feature type="domain" description="C2H2-type" evidence="11">
    <location>
        <begin position="843"/>
        <end position="870"/>
    </location>
</feature>
<dbReference type="Ensembl" id="ENSPMET00000024241.1">
    <property type="protein sequence ID" value="ENSPMEP00000015722.1"/>
    <property type="gene ID" value="ENSPMEG00000018283.1"/>
</dbReference>
<evidence type="ECO:0000256" key="6">
    <source>
        <dbReference type="ARBA" id="ARBA00023015"/>
    </source>
</evidence>
<feature type="domain" description="C2H2-type" evidence="11">
    <location>
        <begin position="302"/>
        <end position="324"/>
    </location>
</feature>
<dbReference type="FunFam" id="3.30.160.60:FF:000003">
    <property type="entry name" value="Zinc finger protein 3 homolog"/>
    <property type="match status" value="1"/>
</dbReference>
<feature type="compositionally biased region" description="Basic residues" evidence="10">
    <location>
        <begin position="346"/>
        <end position="355"/>
    </location>
</feature>
<keyword evidence="6" id="KW-0805">Transcription regulation</keyword>
<feature type="compositionally biased region" description="Low complexity" evidence="10">
    <location>
        <begin position="356"/>
        <end position="369"/>
    </location>
</feature>
<feature type="domain" description="C2H2-type" evidence="11">
    <location>
        <begin position="1116"/>
        <end position="1143"/>
    </location>
</feature>
<dbReference type="GO" id="GO:0008270">
    <property type="term" value="F:zinc ion binding"/>
    <property type="evidence" value="ECO:0007669"/>
    <property type="project" value="UniProtKB-KW"/>
</dbReference>
<dbReference type="PROSITE" id="PS50157">
    <property type="entry name" value="ZINC_FINGER_C2H2_2"/>
    <property type="match status" value="22"/>
</dbReference>
<feature type="region of interest" description="Disordered" evidence="10">
    <location>
        <begin position="272"/>
        <end position="302"/>
    </location>
</feature>
<evidence type="ECO:0000313" key="13">
    <source>
        <dbReference type="Proteomes" id="UP000261480"/>
    </source>
</evidence>
<dbReference type="OrthoDB" id="8117402at2759"/>
<dbReference type="FunFam" id="3.30.160.60:FF:000065">
    <property type="entry name" value="B-cell CLL/lymphoma 6, member B"/>
    <property type="match status" value="1"/>
</dbReference>
<keyword evidence="8" id="KW-0539">Nucleus</keyword>
<dbReference type="Proteomes" id="UP000261480">
    <property type="component" value="Unplaced"/>
</dbReference>
<dbReference type="RefSeq" id="XP_014829169.1">
    <property type="nucleotide sequence ID" value="XM_014973683.1"/>
</dbReference>
<feature type="domain" description="C2H2-type" evidence="11">
    <location>
        <begin position="47"/>
        <end position="74"/>
    </location>
</feature>
<evidence type="ECO:0000256" key="9">
    <source>
        <dbReference type="PROSITE-ProRule" id="PRU00042"/>
    </source>
</evidence>
<evidence type="ECO:0000256" key="5">
    <source>
        <dbReference type="ARBA" id="ARBA00022833"/>
    </source>
</evidence>
<dbReference type="SMART" id="SM00355">
    <property type="entry name" value="ZnF_C2H2"/>
    <property type="match status" value="26"/>
</dbReference>
<keyword evidence="2" id="KW-0479">Metal-binding</keyword>
<dbReference type="PROSITE" id="PS00028">
    <property type="entry name" value="ZINC_FINGER_C2H2_1"/>
    <property type="match status" value="23"/>
</dbReference>
<feature type="compositionally biased region" description="Polar residues" evidence="10">
    <location>
        <begin position="385"/>
        <end position="399"/>
    </location>
</feature>
<evidence type="ECO:0000259" key="11">
    <source>
        <dbReference type="PROSITE" id="PS50157"/>
    </source>
</evidence>
<accession>A0A3B3XL38</accession>
<feature type="region of interest" description="Disordered" evidence="10">
    <location>
        <begin position="345"/>
        <end position="409"/>
    </location>
</feature>
<dbReference type="GO" id="GO:0005634">
    <property type="term" value="C:nucleus"/>
    <property type="evidence" value="ECO:0007669"/>
    <property type="project" value="UniProtKB-SubCell"/>
</dbReference>
<evidence type="ECO:0000313" key="12">
    <source>
        <dbReference type="Ensembl" id="ENSPMEP00000015722.1"/>
    </source>
</evidence>
<feature type="domain" description="C2H2-type" evidence="11">
    <location>
        <begin position="930"/>
        <end position="953"/>
    </location>
</feature>
<evidence type="ECO:0000256" key="7">
    <source>
        <dbReference type="ARBA" id="ARBA00023163"/>
    </source>
</evidence>
<dbReference type="PANTHER" id="PTHR24376">
    <property type="entry name" value="ZINC FINGER PROTEIN"/>
    <property type="match status" value="1"/>
</dbReference>
<dbReference type="FunFam" id="3.30.160.60:FF:002353">
    <property type="entry name" value="Zinc finger protein 646"/>
    <property type="match status" value="1"/>
</dbReference>
<dbReference type="Pfam" id="PF12874">
    <property type="entry name" value="zf-met"/>
    <property type="match status" value="1"/>
</dbReference>
<dbReference type="FunFam" id="3.30.160.60:FF:001345">
    <property type="entry name" value="zinc finger protein 646"/>
    <property type="match status" value="3"/>
</dbReference>
<feature type="domain" description="C2H2-type" evidence="11">
    <location>
        <begin position="621"/>
        <end position="648"/>
    </location>
</feature>
<dbReference type="PANTHER" id="PTHR24376:SF100">
    <property type="entry name" value="ZINC FINGER PROTEIN 646"/>
    <property type="match status" value="1"/>
</dbReference>
<dbReference type="AlphaFoldDB" id="A0A3B3XL38"/>
<feature type="domain" description="C2H2-type" evidence="11">
    <location>
        <begin position="20"/>
        <end position="42"/>
    </location>
</feature>
<keyword evidence="7" id="KW-0804">Transcription</keyword>
<reference evidence="12" key="1">
    <citation type="submission" date="2025-08" db="UniProtKB">
        <authorList>
            <consortium name="Ensembl"/>
        </authorList>
    </citation>
    <scope>IDENTIFICATION</scope>
</reference>
<feature type="domain" description="C2H2-type" evidence="11">
    <location>
        <begin position="166"/>
        <end position="188"/>
    </location>
</feature>
<dbReference type="GO" id="GO:0001228">
    <property type="term" value="F:DNA-binding transcription activator activity, RNA polymerase II-specific"/>
    <property type="evidence" value="ECO:0007669"/>
    <property type="project" value="TreeGrafter"/>
</dbReference>
<feature type="domain" description="C2H2-type" evidence="11">
    <location>
        <begin position="981"/>
        <end position="1008"/>
    </location>
</feature>
<dbReference type="FunFam" id="3.30.160.60:FF:000624">
    <property type="entry name" value="zinc finger protein 697"/>
    <property type="match status" value="1"/>
</dbReference>
<feature type="domain" description="C2H2-type" evidence="11">
    <location>
        <begin position="1088"/>
        <end position="1115"/>
    </location>
</feature>
<evidence type="ECO:0000256" key="10">
    <source>
        <dbReference type="SAM" id="MobiDB-lite"/>
    </source>
</evidence>
<organism evidence="12 13">
    <name type="scientific">Poecilia mexicana</name>
    <dbReference type="NCBI Taxonomy" id="48701"/>
    <lineage>
        <taxon>Eukaryota</taxon>
        <taxon>Metazoa</taxon>
        <taxon>Chordata</taxon>
        <taxon>Craniata</taxon>
        <taxon>Vertebrata</taxon>
        <taxon>Euteleostomi</taxon>
        <taxon>Actinopterygii</taxon>
        <taxon>Neopterygii</taxon>
        <taxon>Teleostei</taxon>
        <taxon>Neoteleostei</taxon>
        <taxon>Acanthomorphata</taxon>
        <taxon>Ovalentaria</taxon>
        <taxon>Atherinomorphae</taxon>
        <taxon>Cyprinodontiformes</taxon>
        <taxon>Poeciliidae</taxon>
        <taxon>Poeciliinae</taxon>
        <taxon>Poecilia</taxon>
    </lineage>
</organism>
<feature type="domain" description="C2H2-type" evidence="11">
    <location>
        <begin position="649"/>
        <end position="676"/>
    </location>
</feature>
<keyword evidence="4 9" id="KW-0863">Zinc-finger</keyword>
<proteinExistence type="predicted"/>
<dbReference type="FunFam" id="3.30.160.60:FF:000729">
    <property type="entry name" value="Zinc finger protein 646"/>
    <property type="match status" value="2"/>
</dbReference>
<evidence type="ECO:0000256" key="4">
    <source>
        <dbReference type="ARBA" id="ARBA00022771"/>
    </source>
</evidence>
<evidence type="ECO:0000256" key="2">
    <source>
        <dbReference type="ARBA" id="ARBA00022723"/>
    </source>
</evidence>
<feature type="domain" description="C2H2-type" evidence="11">
    <location>
        <begin position="594"/>
        <end position="616"/>
    </location>
</feature>
<feature type="domain" description="C2H2-type" evidence="11">
    <location>
        <begin position="329"/>
        <end position="356"/>
    </location>
</feature>
<dbReference type="InterPro" id="IPR036236">
    <property type="entry name" value="Znf_C2H2_sf"/>
</dbReference>
<keyword evidence="5" id="KW-0862">Zinc</keyword>
<dbReference type="GO" id="GO:0000978">
    <property type="term" value="F:RNA polymerase II cis-regulatory region sequence-specific DNA binding"/>
    <property type="evidence" value="ECO:0007669"/>
    <property type="project" value="TreeGrafter"/>
</dbReference>
<evidence type="ECO:0000256" key="1">
    <source>
        <dbReference type="ARBA" id="ARBA00004123"/>
    </source>
</evidence>
<reference evidence="12" key="2">
    <citation type="submission" date="2025-09" db="UniProtKB">
        <authorList>
            <consortium name="Ensembl"/>
        </authorList>
    </citation>
    <scope>IDENTIFICATION</scope>
</reference>
<dbReference type="Gene3D" id="3.30.160.60">
    <property type="entry name" value="Classic Zinc Finger"/>
    <property type="match status" value="17"/>
</dbReference>
<feature type="domain" description="C2H2-type" evidence="11">
    <location>
        <begin position="734"/>
        <end position="761"/>
    </location>
</feature>
<evidence type="ECO:0000256" key="3">
    <source>
        <dbReference type="ARBA" id="ARBA00022737"/>
    </source>
</evidence>
<keyword evidence="13" id="KW-1185">Reference proteome</keyword>
<feature type="domain" description="C2H2-type" evidence="11">
    <location>
        <begin position="707"/>
        <end position="729"/>
    </location>
</feature>
<dbReference type="KEGG" id="pmei:106907819"/>
<evidence type="ECO:0000256" key="8">
    <source>
        <dbReference type="ARBA" id="ARBA00023242"/>
    </source>
</evidence>
<feature type="domain" description="C2H2-type" evidence="11">
    <location>
        <begin position="870"/>
        <end position="892"/>
    </location>
</feature>
<feature type="domain" description="C2H2-type" evidence="11">
    <location>
        <begin position="816"/>
        <end position="838"/>
    </location>
</feature>
<protein>
    <recommendedName>
        <fullName evidence="11">C2H2-type domain-containing protein</fullName>
    </recommendedName>
</protein>